<dbReference type="Proteomes" id="UP000828390">
    <property type="component" value="Unassembled WGS sequence"/>
</dbReference>
<reference evidence="1" key="2">
    <citation type="submission" date="2020-11" db="EMBL/GenBank/DDBJ databases">
        <authorList>
            <person name="McCartney M.A."/>
            <person name="Auch B."/>
            <person name="Kono T."/>
            <person name="Mallez S."/>
            <person name="Becker A."/>
            <person name="Gohl D.M."/>
            <person name="Silverstein K.A.T."/>
            <person name="Koren S."/>
            <person name="Bechman K.B."/>
            <person name="Herman A."/>
            <person name="Abrahante J.E."/>
            <person name="Garbe J."/>
        </authorList>
    </citation>
    <scope>NUCLEOTIDE SEQUENCE</scope>
    <source>
        <strain evidence="1">Duluth1</strain>
        <tissue evidence="1">Whole animal</tissue>
    </source>
</reference>
<keyword evidence="2" id="KW-1185">Reference proteome</keyword>
<protein>
    <submittedName>
        <fullName evidence="1">Uncharacterized protein</fullName>
    </submittedName>
</protein>
<dbReference type="AlphaFoldDB" id="A0A9D3Y3S7"/>
<proteinExistence type="predicted"/>
<name>A0A9D3Y3S7_DREPO</name>
<accession>A0A9D3Y3S7</accession>
<sequence>MDALEVKKKEVDDAIKTSTQSSFKEVQDMKQKLNEKVGSFIDAGIRNLTGRIEEIKNISPDKY</sequence>
<organism evidence="1 2">
    <name type="scientific">Dreissena polymorpha</name>
    <name type="common">Zebra mussel</name>
    <name type="synonym">Mytilus polymorpha</name>
    <dbReference type="NCBI Taxonomy" id="45954"/>
    <lineage>
        <taxon>Eukaryota</taxon>
        <taxon>Metazoa</taxon>
        <taxon>Spiralia</taxon>
        <taxon>Lophotrochozoa</taxon>
        <taxon>Mollusca</taxon>
        <taxon>Bivalvia</taxon>
        <taxon>Autobranchia</taxon>
        <taxon>Heteroconchia</taxon>
        <taxon>Euheterodonta</taxon>
        <taxon>Imparidentia</taxon>
        <taxon>Neoheterodontei</taxon>
        <taxon>Myida</taxon>
        <taxon>Dreissenoidea</taxon>
        <taxon>Dreissenidae</taxon>
        <taxon>Dreissena</taxon>
    </lineage>
</organism>
<evidence type="ECO:0000313" key="1">
    <source>
        <dbReference type="EMBL" id="KAH3693328.1"/>
    </source>
</evidence>
<gene>
    <name evidence="1" type="ORF">DPMN_192732</name>
</gene>
<reference evidence="1" key="1">
    <citation type="journal article" date="2019" name="bioRxiv">
        <title>The Genome of the Zebra Mussel, Dreissena polymorpha: A Resource for Invasive Species Research.</title>
        <authorList>
            <person name="McCartney M.A."/>
            <person name="Auch B."/>
            <person name="Kono T."/>
            <person name="Mallez S."/>
            <person name="Zhang Y."/>
            <person name="Obille A."/>
            <person name="Becker A."/>
            <person name="Abrahante J.E."/>
            <person name="Garbe J."/>
            <person name="Badalamenti J.P."/>
            <person name="Herman A."/>
            <person name="Mangelson H."/>
            <person name="Liachko I."/>
            <person name="Sullivan S."/>
            <person name="Sone E.D."/>
            <person name="Koren S."/>
            <person name="Silverstein K.A.T."/>
            <person name="Beckman K.B."/>
            <person name="Gohl D.M."/>
        </authorList>
    </citation>
    <scope>NUCLEOTIDE SEQUENCE</scope>
    <source>
        <strain evidence="1">Duluth1</strain>
        <tissue evidence="1">Whole animal</tissue>
    </source>
</reference>
<dbReference type="EMBL" id="JAIWYP010000017">
    <property type="protein sequence ID" value="KAH3693328.1"/>
    <property type="molecule type" value="Genomic_DNA"/>
</dbReference>
<evidence type="ECO:0000313" key="2">
    <source>
        <dbReference type="Proteomes" id="UP000828390"/>
    </source>
</evidence>
<comment type="caution">
    <text evidence="1">The sequence shown here is derived from an EMBL/GenBank/DDBJ whole genome shotgun (WGS) entry which is preliminary data.</text>
</comment>